<keyword evidence="1" id="KW-0732">Signal</keyword>
<organism evidence="3 4">
    <name type="scientific">Saccharibacillus kuerlensis</name>
    <dbReference type="NCBI Taxonomy" id="459527"/>
    <lineage>
        <taxon>Bacteria</taxon>
        <taxon>Bacillati</taxon>
        <taxon>Bacillota</taxon>
        <taxon>Bacilli</taxon>
        <taxon>Bacillales</taxon>
        <taxon>Paenibacillaceae</taxon>
        <taxon>Saccharibacillus</taxon>
    </lineage>
</organism>
<feature type="domain" description="Glucose/Sorbosone dehydrogenase" evidence="2">
    <location>
        <begin position="85"/>
        <end position="389"/>
    </location>
</feature>
<gene>
    <name evidence="3" type="ORF">GCM10010969_26500</name>
</gene>
<evidence type="ECO:0000259" key="2">
    <source>
        <dbReference type="Pfam" id="PF07995"/>
    </source>
</evidence>
<dbReference type="SUPFAM" id="SSF63825">
    <property type="entry name" value="YWTD domain"/>
    <property type="match status" value="1"/>
</dbReference>
<reference evidence="4" key="1">
    <citation type="journal article" date="2019" name="Int. J. Syst. Evol. Microbiol.">
        <title>The Global Catalogue of Microorganisms (GCM) 10K type strain sequencing project: providing services to taxonomists for standard genome sequencing and annotation.</title>
        <authorList>
            <consortium name="The Broad Institute Genomics Platform"/>
            <consortium name="The Broad Institute Genome Sequencing Center for Infectious Disease"/>
            <person name="Wu L."/>
            <person name="Ma J."/>
        </authorList>
    </citation>
    <scope>NUCLEOTIDE SEQUENCE [LARGE SCALE GENOMIC DNA]</scope>
    <source>
        <strain evidence="4">CGMCC 1.6964</strain>
    </source>
</reference>
<dbReference type="SUPFAM" id="SSF50952">
    <property type="entry name" value="Soluble quinoprotein glucose dehydrogenase"/>
    <property type="match status" value="1"/>
</dbReference>
<proteinExistence type="predicted"/>
<dbReference type="InterPro" id="IPR011041">
    <property type="entry name" value="Quinoprot_gluc/sorb_DH_b-prop"/>
</dbReference>
<dbReference type="RefSeq" id="WP_018976718.1">
    <property type="nucleotide sequence ID" value="NZ_BMLN01000007.1"/>
</dbReference>
<feature type="chain" id="PRO_5046022938" evidence="1">
    <location>
        <begin position="26"/>
        <end position="403"/>
    </location>
</feature>
<evidence type="ECO:0000313" key="4">
    <source>
        <dbReference type="Proteomes" id="UP000606653"/>
    </source>
</evidence>
<keyword evidence="4" id="KW-1185">Reference proteome</keyword>
<dbReference type="Pfam" id="PF07995">
    <property type="entry name" value="GSDH"/>
    <property type="match status" value="1"/>
</dbReference>
<dbReference type="EMBL" id="BMLN01000007">
    <property type="protein sequence ID" value="GGO02831.1"/>
    <property type="molecule type" value="Genomic_DNA"/>
</dbReference>
<dbReference type="InterPro" id="IPR012938">
    <property type="entry name" value="Glc/Sorbosone_DH"/>
</dbReference>
<dbReference type="Proteomes" id="UP000606653">
    <property type="component" value="Unassembled WGS sequence"/>
</dbReference>
<dbReference type="PANTHER" id="PTHR19328">
    <property type="entry name" value="HEDGEHOG-INTERACTING PROTEIN"/>
    <property type="match status" value="1"/>
</dbReference>
<feature type="signal peptide" evidence="1">
    <location>
        <begin position="1"/>
        <end position="25"/>
    </location>
</feature>
<protein>
    <submittedName>
        <fullName evidence="3">Dehydrogenase</fullName>
    </submittedName>
</protein>
<sequence>MPILNTKGKALTAALLLALPVSAYAADQREVEQTMERASVLTAEASQPVLLGASVSSAAEANTTVKSSSLVDSLQGGYDAAATNLKVPWSMQFAGDTVYITQRGGGIVELKNGKQTVQEVRTKKPLRVVGEAGLTGFVLDPNFAKNKYAYIYHAYEEKGQGFNRIVKVKLMHGVWREQKELVSGIPGGRIHEGGRLAFGPDGMLYSTSGDANRREHSQDLSSLGGKVLRMTKNGNVPKDNPIKNSYVYAYGLRNSQGLAWTSSGTLYASDHGPSGAPIPGGNGVDTTGLDEINIITPGGNYGWPVIQGTETAPGMISPYYVTGAAAIAPSGIAATSDNKILVATLRGESLKEFDPITKTMTDVLTGEGRIRDVAVHNGRIYVLTNNTSGGTPGPNDDRLLILK</sequence>
<dbReference type="PANTHER" id="PTHR19328:SF13">
    <property type="entry name" value="HIPL1 PROTEIN"/>
    <property type="match status" value="1"/>
</dbReference>
<comment type="caution">
    <text evidence="3">The sequence shown here is derived from an EMBL/GenBank/DDBJ whole genome shotgun (WGS) entry which is preliminary data.</text>
</comment>
<name>A0ABQ2L763_9BACL</name>
<dbReference type="InterPro" id="IPR011042">
    <property type="entry name" value="6-blade_b-propeller_TolB-like"/>
</dbReference>
<dbReference type="Gene3D" id="2.120.10.30">
    <property type="entry name" value="TolB, C-terminal domain"/>
    <property type="match status" value="1"/>
</dbReference>
<evidence type="ECO:0000256" key="1">
    <source>
        <dbReference type="SAM" id="SignalP"/>
    </source>
</evidence>
<accession>A0ABQ2L763</accession>
<evidence type="ECO:0000313" key="3">
    <source>
        <dbReference type="EMBL" id="GGO02831.1"/>
    </source>
</evidence>